<sequence length="153" mass="17916">MEMVVHGFKYSKVHKQENDDNVGVSTRVWRSVKRVAGRFMRRRPRKLVAPVVVVRRAVLWASVKLKKKRKSSTCRISDANNNIGQQVIMNYDMFSYSMNFDDGKWQQEEVDFYARRSFSYSLCFFLNFTKPYSSEKEKGASSSDSVLLFFLVI</sequence>
<evidence type="ECO:0000313" key="2">
    <source>
        <dbReference type="Proteomes" id="UP001168877"/>
    </source>
</evidence>
<keyword evidence="2" id="KW-1185">Reference proteome</keyword>
<protein>
    <submittedName>
        <fullName evidence="1">Uncharacterized protein</fullName>
    </submittedName>
</protein>
<evidence type="ECO:0000313" key="1">
    <source>
        <dbReference type="EMBL" id="KAK0605882.1"/>
    </source>
</evidence>
<dbReference type="EMBL" id="JAUESC010000002">
    <property type="protein sequence ID" value="KAK0605882.1"/>
    <property type="molecule type" value="Genomic_DNA"/>
</dbReference>
<organism evidence="1 2">
    <name type="scientific">Acer saccharum</name>
    <name type="common">Sugar maple</name>
    <dbReference type="NCBI Taxonomy" id="4024"/>
    <lineage>
        <taxon>Eukaryota</taxon>
        <taxon>Viridiplantae</taxon>
        <taxon>Streptophyta</taxon>
        <taxon>Embryophyta</taxon>
        <taxon>Tracheophyta</taxon>
        <taxon>Spermatophyta</taxon>
        <taxon>Magnoliopsida</taxon>
        <taxon>eudicotyledons</taxon>
        <taxon>Gunneridae</taxon>
        <taxon>Pentapetalae</taxon>
        <taxon>rosids</taxon>
        <taxon>malvids</taxon>
        <taxon>Sapindales</taxon>
        <taxon>Sapindaceae</taxon>
        <taxon>Hippocastanoideae</taxon>
        <taxon>Acereae</taxon>
        <taxon>Acer</taxon>
    </lineage>
</organism>
<comment type="caution">
    <text evidence="1">The sequence shown here is derived from an EMBL/GenBank/DDBJ whole genome shotgun (WGS) entry which is preliminary data.</text>
</comment>
<accession>A0AA39TFP6</accession>
<proteinExistence type="predicted"/>
<dbReference type="Proteomes" id="UP001168877">
    <property type="component" value="Unassembled WGS sequence"/>
</dbReference>
<dbReference type="AlphaFoldDB" id="A0AA39TFP6"/>
<name>A0AA39TFP6_ACESA</name>
<reference evidence="1" key="2">
    <citation type="submission" date="2023-06" db="EMBL/GenBank/DDBJ databases">
        <authorList>
            <person name="Swenson N.G."/>
            <person name="Wegrzyn J.L."/>
            <person name="Mcevoy S.L."/>
        </authorList>
    </citation>
    <scope>NUCLEOTIDE SEQUENCE</scope>
    <source>
        <strain evidence="1">NS2018</strain>
        <tissue evidence="1">Leaf</tissue>
    </source>
</reference>
<gene>
    <name evidence="1" type="ORF">LWI29_031771</name>
</gene>
<reference evidence="1" key="1">
    <citation type="journal article" date="2022" name="Plant J.">
        <title>Strategies of tolerance reflected in two North American maple genomes.</title>
        <authorList>
            <person name="McEvoy S.L."/>
            <person name="Sezen U.U."/>
            <person name="Trouern-Trend A."/>
            <person name="McMahon S.M."/>
            <person name="Schaberg P.G."/>
            <person name="Yang J."/>
            <person name="Wegrzyn J.L."/>
            <person name="Swenson N.G."/>
        </authorList>
    </citation>
    <scope>NUCLEOTIDE SEQUENCE</scope>
    <source>
        <strain evidence="1">NS2018</strain>
    </source>
</reference>